<dbReference type="RefSeq" id="WP_090534946.1">
    <property type="nucleotide sequence ID" value="NZ_FNRQ01000005.1"/>
</dbReference>
<gene>
    <name evidence="1" type="ORF">SAMN05192564_10590</name>
</gene>
<name>A0A1H4FTY3_9BURK</name>
<dbReference type="AlphaFoldDB" id="A0A1H4FTY3"/>
<organism evidence="1 2">
    <name type="scientific">Paraburkholderia sartisoli</name>
    <dbReference type="NCBI Taxonomy" id="83784"/>
    <lineage>
        <taxon>Bacteria</taxon>
        <taxon>Pseudomonadati</taxon>
        <taxon>Pseudomonadota</taxon>
        <taxon>Betaproteobacteria</taxon>
        <taxon>Burkholderiales</taxon>
        <taxon>Burkholderiaceae</taxon>
        <taxon>Paraburkholderia</taxon>
    </lineage>
</organism>
<protein>
    <submittedName>
        <fullName evidence="1">Uncharacterized protein</fullName>
    </submittedName>
</protein>
<keyword evidence="2" id="KW-1185">Reference proteome</keyword>
<sequence length="209" mass="23831">MTSSTQRESNAQSFFSVVPAYILLFKDENGDWCVDTERTGLGRAVTCFLSPFDAVIEAAHYTRHGWPHQVMAASQFEEGLFREHDGHGLIADIHLGWPAIDGRILARPGGAFGRCCQVMHHWALDRSGFEVDEIMLAEYTRFRELAGLYAWQETARNIPNWTGLRRQVIAEQAMDSLELTHGDPKDCRQLALFDPEFQQWHFVPYAETT</sequence>
<dbReference type="OrthoDB" id="8994871at2"/>
<dbReference type="Proteomes" id="UP000198638">
    <property type="component" value="Unassembled WGS sequence"/>
</dbReference>
<dbReference type="EMBL" id="FNRQ01000005">
    <property type="protein sequence ID" value="SEB00754.1"/>
    <property type="molecule type" value="Genomic_DNA"/>
</dbReference>
<reference evidence="2" key="1">
    <citation type="submission" date="2016-10" db="EMBL/GenBank/DDBJ databases">
        <authorList>
            <person name="Varghese N."/>
            <person name="Submissions S."/>
        </authorList>
    </citation>
    <scope>NUCLEOTIDE SEQUENCE [LARGE SCALE GENOMIC DNA]</scope>
    <source>
        <strain evidence="2">LMG 24000</strain>
    </source>
</reference>
<evidence type="ECO:0000313" key="1">
    <source>
        <dbReference type="EMBL" id="SEB00754.1"/>
    </source>
</evidence>
<accession>A0A1H4FTY3</accession>
<proteinExistence type="predicted"/>
<evidence type="ECO:0000313" key="2">
    <source>
        <dbReference type="Proteomes" id="UP000198638"/>
    </source>
</evidence>